<reference evidence="2 3" key="1">
    <citation type="submission" date="2016-03" db="EMBL/GenBank/DDBJ databases">
        <title>Draft Genome Sequence of the Strain BR 10245 (Bradyrhizobium sp.) isolated from nodules of Centrolobium paraense.</title>
        <authorList>
            <person name="Simoes-Araujo J.L.Sr."/>
            <person name="Barauna A.C."/>
            <person name="Silva K."/>
            <person name="Zilli J.E."/>
        </authorList>
    </citation>
    <scope>NUCLEOTIDE SEQUENCE [LARGE SCALE GENOMIC DNA]</scope>
    <source>
        <strain evidence="2 3">BR 10245</strain>
    </source>
</reference>
<sequence>MSTLQIKTPRVYQPLLQPSRYKGVYGGRGSGKSHFFAEMLVEECLAEKGTLAVCIREVQKTLAQSSKRLIESKIQSMGVGREFQVFNDKIETPGDGIIIFQGMQDHTAESIKSLEGFRIADVEEAQTLSARSLTLLRPTIRAPGSQIWFRWNPRRKVDAVDEFLRSKKPENAIVVQANWRDNPFWTDELEAERKLDLELYPERYDHIWEGGYATAFEGAYFASLLAKAKADGRIGNVSADPLLPIRAFHDIGGSGAKADAYTIWIVQWVGDQIKVLNYYESVGQVLAFHVNWMRENGYESAINYLPHDGVNADKVFTGKRYVDHWEEAGFKCEPPVPNQGPGAAMMRIESLRRLGPKLWFNADTTEAGRDALGFYHEKKDEARNVGLGPDHDWSSHAADSLGMMAVCYEEPGRSANFNRQLVYPTQGYA</sequence>
<dbReference type="PANTHER" id="PTHR39184">
    <property type="match status" value="1"/>
</dbReference>
<protein>
    <submittedName>
        <fullName evidence="2">Terminase</fullName>
    </submittedName>
</protein>
<dbReference type="PANTHER" id="PTHR39184:SF1">
    <property type="entry name" value="PBSX PHAGE TERMINASE LARGE SUBUNIT"/>
    <property type="match status" value="1"/>
</dbReference>
<dbReference type="NCBIfam" id="TIGR01547">
    <property type="entry name" value="phage_term_2"/>
    <property type="match status" value="1"/>
</dbReference>
<proteinExistence type="predicted"/>
<name>A0A176YFP0_9BRAD</name>
<feature type="domain" description="Phage terminase large subunit N-terminal" evidence="1">
    <location>
        <begin position="21"/>
        <end position="189"/>
    </location>
</feature>
<organism evidence="2 3">
    <name type="scientific">Bradyrhizobium centrolobii</name>
    <dbReference type="NCBI Taxonomy" id="1505087"/>
    <lineage>
        <taxon>Bacteria</taxon>
        <taxon>Pseudomonadati</taxon>
        <taxon>Pseudomonadota</taxon>
        <taxon>Alphaproteobacteria</taxon>
        <taxon>Hyphomicrobiales</taxon>
        <taxon>Nitrobacteraceae</taxon>
        <taxon>Bradyrhizobium</taxon>
    </lineage>
</organism>
<evidence type="ECO:0000313" key="2">
    <source>
        <dbReference type="EMBL" id="OAF05453.1"/>
    </source>
</evidence>
<dbReference type="InterPro" id="IPR052380">
    <property type="entry name" value="Viral_DNA_packaging_terminase"/>
</dbReference>
<keyword evidence="3" id="KW-1185">Reference proteome</keyword>
<dbReference type="RefSeq" id="WP_063703546.1">
    <property type="nucleotide sequence ID" value="NZ_LUUB01000079.1"/>
</dbReference>
<dbReference type="OrthoDB" id="479677at2"/>
<dbReference type="STRING" id="1505087.AYJ54_00675"/>
<evidence type="ECO:0000313" key="3">
    <source>
        <dbReference type="Proteomes" id="UP000076959"/>
    </source>
</evidence>
<accession>A0A176YFP0</accession>
<dbReference type="Pfam" id="PF04466">
    <property type="entry name" value="Terminase_3"/>
    <property type="match status" value="1"/>
</dbReference>
<dbReference type="Proteomes" id="UP000076959">
    <property type="component" value="Unassembled WGS sequence"/>
</dbReference>
<dbReference type="InterPro" id="IPR027417">
    <property type="entry name" value="P-loop_NTPase"/>
</dbReference>
<gene>
    <name evidence="2" type="ORF">AYJ54_00675</name>
</gene>
<evidence type="ECO:0000259" key="1">
    <source>
        <dbReference type="Pfam" id="PF04466"/>
    </source>
</evidence>
<dbReference type="Gene3D" id="3.40.50.300">
    <property type="entry name" value="P-loop containing nucleotide triphosphate hydrolases"/>
    <property type="match status" value="1"/>
</dbReference>
<comment type="caution">
    <text evidence="2">The sequence shown here is derived from an EMBL/GenBank/DDBJ whole genome shotgun (WGS) entry which is preliminary data.</text>
</comment>
<dbReference type="AlphaFoldDB" id="A0A176YFP0"/>
<dbReference type="InterPro" id="IPR006437">
    <property type="entry name" value="Phage_terminase_lsu"/>
</dbReference>
<dbReference type="EMBL" id="LUUB01000079">
    <property type="protein sequence ID" value="OAF05453.1"/>
    <property type="molecule type" value="Genomic_DNA"/>
</dbReference>
<dbReference type="InterPro" id="IPR035412">
    <property type="entry name" value="Terminase_L_N"/>
</dbReference>